<organism evidence="4 5">
    <name type="scientific">Pseudoalteromonas denitrificans DSM 6059</name>
    <dbReference type="NCBI Taxonomy" id="1123010"/>
    <lineage>
        <taxon>Bacteria</taxon>
        <taxon>Pseudomonadati</taxon>
        <taxon>Pseudomonadota</taxon>
        <taxon>Gammaproteobacteria</taxon>
        <taxon>Alteromonadales</taxon>
        <taxon>Pseudoalteromonadaceae</taxon>
        <taxon>Pseudoalteromonas</taxon>
    </lineage>
</organism>
<dbReference type="Proteomes" id="UP000198862">
    <property type="component" value="Unassembled WGS sequence"/>
</dbReference>
<dbReference type="SUPFAM" id="SSF53955">
    <property type="entry name" value="Lysozyme-like"/>
    <property type="match status" value="1"/>
</dbReference>
<dbReference type="InterPro" id="IPR024570">
    <property type="entry name" value="Murein_transglycosylaseC_N"/>
</dbReference>
<dbReference type="Pfam" id="PF11873">
    <property type="entry name" value="Mltc_N"/>
    <property type="match status" value="1"/>
</dbReference>
<reference evidence="4 5" key="1">
    <citation type="submission" date="2016-10" db="EMBL/GenBank/DDBJ databases">
        <authorList>
            <person name="de Groot N.N."/>
        </authorList>
    </citation>
    <scope>NUCLEOTIDE SEQUENCE [LARGE SCALE GENOMIC DNA]</scope>
    <source>
        <strain evidence="4 5">DSM 6059</strain>
    </source>
</reference>
<keyword evidence="5" id="KW-1185">Reference proteome</keyword>
<dbReference type="InterPro" id="IPR023346">
    <property type="entry name" value="Lysozyme-like_dom_sf"/>
</dbReference>
<dbReference type="GO" id="GO:0000270">
    <property type="term" value="P:peptidoglycan metabolic process"/>
    <property type="evidence" value="ECO:0007669"/>
    <property type="project" value="InterPro"/>
</dbReference>
<protein>
    <submittedName>
        <fullName evidence="4">Membrane-bound lytic murein transglycosylase C</fullName>
    </submittedName>
</protein>
<dbReference type="InterPro" id="IPR000189">
    <property type="entry name" value="Transglyc_AS"/>
</dbReference>
<comment type="similarity">
    <text evidence="1">Belongs to the transglycosylase Slt family.</text>
</comment>
<evidence type="ECO:0000259" key="3">
    <source>
        <dbReference type="Pfam" id="PF11873"/>
    </source>
</evidence>
<dbReference type="PANTHER" id="PTHR37423">
    <property type="entry name" value="SOLUBLE LYTIC MUREIN TRANSGLYCOSYLASE-RELATED"/>
    <property type="match status" value="1"/>
</dbReference>
<dbReference type="GO" id="GO:0008933">
    <property type="term" value="F:peptidoglycan lytic transglycosylase activity"/>
    <property type="evidence" value="ECO:0007669"/>
    <property type="project" value="InterPro"/>
</dbReference>
<dbReference type="PROSITE" id="PS00922">
    <property type="entry name" value="TRANSGLYCOSYLASE"/>
    <property type="match status" value="1"/>
</dbReference>
<dbReference type="Pfam" id="PF01464">
    <property type="entry name" value="SLT"/>
    <property type="match status" value="1"/>
</dbReference>
<feature type="domain" description="Murein transglycosylase-C N-terminal" evidence="3">
    <location>
        <begin position="42"/>
        <end position="132"/>
    </location>
</feature>
<sequence>MRGFTYASDPPDLNFDEIDQLLDNQFEEKNNQIDAIYEAYSKAIDDAFKGASKKISVHWPKDIRLPSKSIWVGYAQDLKTRSFVNYKKGEVIIETKIKDNNIKNANKNIHQMARSLSSNNNSDIVKLDVFSKELKNNLAKTDINLKEPKPDKYNTLKLLIPENTKIKDSKIASFTKVMQKVTKTPEIGKTDTKTAQKKRDNLPKKQTKNAITQETVLNTTQNIKSGVKLELIKKGQDAILRMSIKFVNNYQKILMEENFDDVKRFSTKYNVPVSIILAIIETESSFNPRAVSAVPAFGLMQLVPKTAGVDAHNYVHGEKRIVSPDFLFDETNNLQLGTAYFKLLQSRYLRKIKDPQSRFYCAVASYNTGIGNLAKTFIKDKNLSKAALKINNMTPEQVYQYLIVNLPAQETKNYLKKIVSRKAKYEHFDS</sequence>
<dbReference type="STRING" id="1123010.SAMN02745724_00632"/>
<evidence type="ECO:0000313" key="5">
    <source>
        <dbReference type="Proteomes" id="UP000198862"/>
    </source>
</evidence>
<feature type="domain" description="Transglycosylase SLT" evidence="2">
    <location>
        <begin position="266"/>
        <end position="386"/>
    </location>
</feature>
<dbReference type="Gene3D" id="1.10.530.10">
    <property type="match status" value="1"/>
</dbReference>
<dbReference type="InterPro" id="IPR008258">
    <property type="entry name" value="Transglycosylase_SLT_dom_1"/>
</dbReference>
<dbReference type="GO" id="GO:0016020">
    <property type="term" value="C:membrane"/>
    <property type="evidence" value="ECO:0007669"/>
    <property type="project" value="InterPro"/>
</dbReference>
<dbReference type="CDD" id="cd16893">
    <property type="entry name" value="LT_MltC_MltE"/>
    <property type="match status" value="1"/>
</dbReference>
<dbReference type="PANTHER" id="PTHR37423:SF2">
    <property type="entry name" value="MEMBRANE-BOUND LYTIC MUREIN TRANSGLYCOSYLASE C"/>
    <property type="match status" value="1"/>
</dbReference>
<evidence type="ECO:0000256" key="1">
    <source>
        <dbReference type="ARBA" id="ARBA00007734"/>
    </source>
</evidence>
<evidence type="ECO:0000313" key="4">
    <source>
        <dbReference type="EMBL" id="SFB98614.1"/>
    </source>
</evidence>
<gene>
    <name evidence="4" type="ORF">SAMN02745724_00632</name>
</gene>
<dbReference type="EMBL" id="FOLO01000003">
    <property type="protein sequence ID" value="SFB98614.1"/>
    <property type="molecule type" value="Genomic_DNA"/>
</dbReference>
<dbReference type="AlphaFoldDB" id="A0A1I1FH32"/>
<proteinExistence type="inferred from homology"/>
<name>A0A1I1FH32_9GAMM</name>
<accession>A0A1I1FH32</accession>
<evidence type="ECO:0000259" key="2">
    <source>
        <dbReference type="Pfam" id="PF01464"/>
    </source>
</evidence>